<keyword evidence="2" id="KW-0472">Membrane</keyword>
<keyword evidence="5" id="KW-1185">Reference proteome</keyword>
<dbReference type="HOGENOM" id="CLU_1066516_0_0_1"/>
<protein>
    <submittedName>
        <fullName evidence="3 4">Uncharacterized protein</fullName>
    </submittedName>
</protein>
<evidence type="ECO:0000256" key="1">
    <source>
        <dbReference type="SAM" id="MobiDB-lite"/>
    </source>
</evidence>
<evidence type="ECO:0000313" key="3">
    <source>
        <dbReference type="EMBL" id="ELT99125.1"/>
    </source>
</evidence>
<keyword evidence="2" id="KW-1133">Transmembrane helix</keyword>
<dbReference type="EnsemblMetazoa" id="CapteT215458">
    <property type="protein sequence ID" value="CapteP215458"/>
    <property type="gene ID" value="CapteG215458"/>
</dbReference>
<dbReference type="AlphaFoldDB" id="R7U7K5"/>
<feature type="region of interest" description="Disordered" evidence="1">
    <location>
        <begin position="138"/>
        <end position="158"/>
    </location>
</feature>
<evidence type="ECO:0000313" key="4">
    <source>
        <dbReference type="EnsemblMetazoa" id="CapteP215458"/>
    </source>
</evidence>
<evidence type="ECO:0000256" key="2">
    <source>
        <dbReference type="SAM" id="Phobius"/>
    </source>
</evidence>
<dbReference type="Proteomes" id="UP000014760">
    <property type="component" value="Unassembled WGS sequence"/>
</dbReference>
<feature type="compositionally biased region" description="Acidic residues" evidence="1">
    <location>
        <begin position="138"/>
        <end position="148"/>
    </location>
</feature>
<dbReference type="EMBL" id="AMQN01001967">
    <property type="status" value="NOT_ANNOTATED_CDS"/>
    <property type="molecule type" value="Genomic_DNA"/>
</dbReference>
<reference evidence="5" key="1">
    <citation type="submission" date="2012-12" db="EMBL/GenBank/DDBJ databases">
        <authorList>
            <person name="Hellsten U."/>
            <person name="Grimwood J."/>
            <person name="Chapman J.A."/>
            <person name="Shapiro H."/>
            <person name="Aerts A."/>
            <person name="Otillar R.P."/>
            <person name="Terry A.Y."/>
            <person name="Boore J.L."/>
            <person name="Simakov O."/>
            <person name="Marletaz F."/>
            <person name="Cho S.-J."/>
            <person name="Edsinger-Gonzales E."/>
            <person name="Havlak P."/>
            <person name="Kuo D.-H."/>
            <person name="Larsson T."/>
            <person name="Lv J."/>
            <person name="Arendt D."/>
            <person name="Savage R."/>
            <person name="Osoegawa K."/>
            <person name="de Jong P."/>
            <person name="Lindberg D.R."/>
            <person name="Seaver E.C."/>
            <person name="Weisblat D.A."/>
            <person name="Putnam N.H."/>
            <person name="Grigoriev I.V."/>
            <person name="Rokhsar D.S."/>
        </authorList>
    </citation>
    <scope>NUCLEOTIDE SEQUENCE</scope>
    <source>
        <strain evidence="5">I ESC-2004</strain>
    </source>
</reference>
<reference evidence="3 5" key="2">
    <citation type="journal article" date="2013" name="Nature">
        <title>Insights into bilaterian evolution from three spiralian genomes.</title>
        <authorList>
            <person name="Simakov O."/>
            <person name="Marletaz F."/>
            <person name="Cho S.J."/>
            <person name="Edsinger-Gonzales E."/>
            <person name="Havlak P."/>
            <person name="Hellsten U."/>
            <person name="Kuo D.H."/>
            <person name="Larsson T."/>
            <person name="Lv J."/>
            <person name="Arendt D."/>
            <person name="Savage R."/>
            <person name="Osoegawa K."/>
            <person name="de Jong P."/>
            <person name="Grimwood J."/>
            <person name="Chapman J.A."/>
            <person name="Shapiro H."/>
            <person name="Aerts A."/>
            <person name="Otillar R.P."/>
            <person name="Terry A.Y."/>
            <person name="Boore J.L."/>
            <person name="Grigoriev I.V."/>
            <person name="Lindberg D.R."/>
            <person name="Seaver E.C."/>
            <person name="Weisblat D.A."/>
            <person name="Putnam N.H."/>
            <person name="Rokhsar D.S."/>
        </authorList>
    </citation>
    <scope>NUCLEOTIDE SEQUENCE</scope>
    <source>
        <strain evidence="3 5">I ESC-2004</strain>
    </source>
</reference>
<evidence type="ECO:0000313" key="5">
    <source>
        <dbReference type="Proteomes" id="UP000014760"/>
    </source>
</evidence>
<proteinExistence type="predicted"/>
<keyword evidence="2" id="KW-0812">Transmembrane</keyword>
<organism evidence="3">
    <name type="scientific">Capitella teleta</name>
    <name type="common">Polychaete worm</name>
    <dbReference type="NCBI Taxonomy" id="283909"/>
    <lineage>
        <taxon>Eukaryota</taxon>
        <taxon>Metazoa</taxon>
        <taxon>Spiralia</taxon>
        <taxon>Lophotrochozoa</taxon>
        <taxon>Annelida</taxon>
        <taxon>Polychaeta</taxon>
        <taxon>Sedentaria</taxon>
        <taxon>Scolecida</taxon>
        <taxon>Capitellidae</taxon>
        <taxon>Capitella</taxon>
    </lineage>
</organism>
<name>R7U7K5_CAPTE</name>
<dbReference type="EMBL" id="KB307198">
    <property type="protein sequence ID" value="ELT99125.1"/>
    <property type="molecule type" value="Genomic_DNA"/>
</dbReference>
<reference evidence="4" key="3">
    <citation type="submission" date="2015-06" db="UniProtKB">
        <authorList>
            <consortium name="EnsemblMetazoa"/>
        </authorList>
    </citation>
    <scope>IDENTIFICATION</scope>
</reference>
<feature type="transmembrane region" description="Helical" evidence="2">
    <location>
        <begin position="12"/>
        <end position="40"/>
    </location>
</feature>
<sequence>MSLLCQTWQRFPTSLCIFCLCLMSNFVCLIRVLFLILLCYHGTGTKCRGSWAIHACAGENGTRSKPRVTLRSINRISNVAPASSELDKQLKIRKASFIGGNGKRSEGSAGARAPPALAEQQEPGDRLKRLFQRYIESSAEEPQNDQTEETYGQQALLGPENMLSSLDDGSKEYDYDRLRSLWRTACCVTRPGAVYYCLWCFWPRGCKDEEENEEDKDGDLDMQPLAVPKIISLSNRKHYSILTAFFPRTFIRLSLVRLYIR</sequence>
<feature type="region of interest" description="Disordered" evidence="1">
    <location>
        <begin position="98"/>
        <end position="122"/>
    </location>
</feature>
<accession>R7U7K5</accession>
<gene>
    <name evidence="3" type="ORF">CAPTEDRAFT_215458</name>
</gene>